<dbReference type="InterPro" id="IPR016024">
    <property type="entry name" value="ARM-type_fold"/>
</dbReference>
<proteinExistence type="predicted"/>
<dbReference type="Gene3D" id="3.30.200.20">
    <property type="entry name" value="Phosphorylase Kinase, domain 1"/>
    <property type="match status" value="1"/>
</dbReference>
<dbReference type="SUPFAM" id="SSF56112">
    <property type="entry name" value="Protein kinase-like (PK-like)"/>
    <property type="match status" value="1"/>
</dbReference>
<feature type="compositionally biased region" description="Polar residues" evidence="1">
    <location>
        <begin position="656"/>
        <end position="693"/>
    </location>
</feature>
<dbReference type="PROSITE" id="PS50011">
    <property type="entry name" value="PROTEIN_KINASE_DOM"/>
    <property type="match status" value="1"/>
</dbReference>
<dbReference type="Gene3D" id="1.25.10.10">
    <property type="entry name" value="Leucine-rich Repeat Variant"/>
    <property type="match status" value="1"/>
</dbReference>
<dbReference type="InterPro" id="IPR011989">
    <property type="entry name" value="ARM-like"/>
</dbReference>
<feature type="region of interest" description="Disordered" evidence="1">
    <location>
        <begin position="646"/>
        <end position="710"/>
    </location>
</feature>
<feature type="domain" description="Protein kinase" evidence="2">
    <location>
        <begin position="1"/>
        <end position="291"/>
    </location>
</feature>
<accession>G0UVD7</accession>
<dbReference type="VEuPathDB" id="TriTrypDB:TcIL3000_10_1110"/>
<dbReference type="GO" id="GO:0004672">
    <property type="term" value="F:protein kinase activity"/>
    <property type="evidence" value="ECO:0007669"/>
    <property type="project" value="InterPro"/>
</dbReference>
<feature type="compositionally biased region" description="Basic and acidic residues" evidence="1">
    <location>
        <begin position="604"/>
        <end position="615"/>
    </location>
</feature>
<feature type="region of interest" description="Disordered" evidence="1">
    <location>
        <begin position="601"/>
        <end position="620"/>
    </location>
</feature>
<protein>
    <submittedName>
        <fullName evidence="3">Uncharacterized protein TCIL3000_10_1110</fullName>
    </submittedName>
</protein>
<dbReference type="Gene3D" id="1.10.510.10">
    <property type="entry name" value="Transferase(Phosphotransferase) domain 1"/>
    <property type="match status" value="1"/>
</dbReference>
<evidence type="ECO:0000313" key="3">
    <source>
        <dbReference type="EMBL" id="CCC93352.1"/>
    </source>
</evidence>
<organism evidence="3">
    <name type="scientific">Trypanosoma congolense (strain IL3000)</name>
    <dbReference type="NCBI Taxonomy" id="1068625"/>
    <lineage>
        <taxon>Eukaryota</taxon>
        <taxon>Discoba</taxon>
        <taxon>Euglenozoa</taxon>
        <taxon>Kinetoplastea</taxon>
        <taxon>Metakinetoplastina</taxon>
        <taxon>Trypanosomatida</taxon>
        <taxon>Trypanosomatidae</taxon>
        <taxon>Trypanosoma</taxon>
        <taxon>Nannomonas</taxon>
    </lineage>
</organism>
<dbReference type="PANTHER" id="PTHR12984">
    <property type="entry name" value="SCY1-RELATED S/T PROTEIN KINASE-LIKE"/>
    <property type="match status" value="1"/>
</dbReference>
<dbReference type="PANTHER" id="PTHR12984:SF3">
    <property type="entry name" value="N-TERMINAL KINASE-LIKE PROTEIN"/>
    <property type="match status" value="1"/>
</dbReference>
<dbReference type="SUPFAM" id="SSF48371">
    <property type="entry name" value="ARM repeat"/>
    <property type="match status" value="1"/>
</dbReference>
<gene>
    <name evidence="3" type="ORF">TCIL3000_10_1110</name>
</gene>
<evidence type="ECO:0000256" key="1">
    <source>
        <dbReference type="SAM" id="MobiDB-lite"/>
    </source>
</evidence>
<dbReference type="InterPro" id="IPR000719">
    <property type="entry name" value="Prot_kinase_dom"/>
</dbReference>
<dbReference type="GO" id="GO:0005524">
    <property type="term" value="F:ATP binding"/>
    <property type="evidence" value="ECO:0007669"/>
    <property type="project" value="InterPro"/>
</dbReference>
<reference evidence="3" key="1">
    <citation type="journal article" date="2012" name="Proc. Natl. Acad. Sci. U.S.A.">
        <title>Antigenic diversity is generated by distinct evolutionary mechanisms in African trypanosome species.</title>
        <authorList>
            <person name="Jackson A.P."/>
            <person name="Berry A."/>
            <person name="Aslett M."/>
            <person name="Allison H.C."/>
            <person name="Burton P."/>
            <person name="Vavrova-Anderson J."/>
            <person name="Brown R."/>
            <person name="Browne H."/>
            <person name="Corton N."/>
            <person name="Hauser H."/>
            <person name="Gamble J."/>
            <person name="Gilderthorp R."/>
            <person name="Marcello L."/>
            <person name="McQuillan J."/>
            <person name="Otto T.D."/>
            <person name="Quail M.A."/>
            <person name="Sanders M.J."/>
            <person name="van Tonder A."/>
            <person name="Ginger M.L."/>
            <person name="Field M.C."/>
            <person name="Barry J.D."/>
            <person name="Hertz-Fowler C."/>
            <person name="Berriman M."/>
        </authorList>
    </citation>
    <scope>NUCLEOTIDE SEQUENCE</scope>
    <source>
        <strain evidence="3">IL3000</strain>
    </source>
</reference>
<dbReference type="AlphaFoldDB" id="G0UVD7"/>
<evidence type="ECO:0000259" key="2">
    <source>
        <dbReference type="PROSITE" id="PS50011"/>
    </source>
</evidence>
<dbReference type="InterPro" id="IPR011009">
    <property type="entry name" value="Kinase-like_dom_sf"/>
</dbReference>
<dbReference type="EMBL" id="HE575323">
    <property type="protein sequence ID" value="CCC93352.1"/>
    <property type="molecule type" value="Genomic_DNA"/>
</dbReference>
<feature type="region of interest" description="Disordered" evidence="1">
    <location>
        <begin position="568"/>
        <end position="590"/>
    </location>
</feature>
<name>G0UVD7_TRYCI</name>
<sequence length="710" mass="77244">MAFLLKAIGFRDSVPGFPYTPNGKSADVTVVTPTITWTMRSGECAESNRPVTIFSTKFSAEDARKKELACMAMKRAKSLLLPGILRCYGAAEHRDTVYLATEPCQPLCNGQPGRSGGSCVNSDGDGEEEDACNDSIALGLKTISSALIALHQNSLIHGNVARDSVFILPNGEWRLFGLELVSGFGEVRSVYLPLSSMLPEHRRPPETLQANYDSSTAASAIDSWGLACLIYEVLALKAQPTNSLPHACRTEDVRGFRKLPRALQSGYNGLCAANPKMRHSVAHFLKTSDFIVSSEFVQCIQMLEDYSLKSDAEREQFMEHLSGVVDTFHRDMCKCLVLQKLQSSFTFGILPSAVSTVVKIATRVTSSEEYDTFISPVIVTLFRSRERMVRLRILQHAADLLSRMSTSTLNEVWTEYVAGFSSPIASIREHSARALVPLARVLDEKKVVNDVPQYIAQLQQDPEGPIRTNATIALCLIADVIPAEHRSRLLVHRFGRMLKDPFVPSRTAALRSFHTTLKYFSPQHVAELLIPSVAPLVMDGVSEIRSLSLDLMRAAVARLSSYHKELLSSEKSERTPAAASGAANNGLDSSSAWDLQGWGWGGGDRSKGNVEEDAAKGGSTATFISMESKGQARTHKDCGAAATLPDHEDDDCLSWSEDTPTKPGNLQAGSSTVDIEASAGQNDPSALTDSSKGSRVMKLRKKGIGASRLS</sequence>
<dbReference type="InterPro" id="IPR051177">
    <property type="entry name" value="CIK-Related_Protein"/>
</dbReference>